<proteinExistence type="inferred from homology"/>
<keyword evidence="10" id="KW-1185">Reference proteome</keyword>
<dbReference type="InterPro" id="IPR000515">
    <property type="entry name" value="MetI-like"/>
</dbReference>
<comment type="similarity">
    <text evidence="7">Belongs to the binding-protein-dependent transport system permease family.</text>
</comment>
<comment type="subcellular location">
    <subcellularLocation>
        <location evidence="1 7">Cell membrane</location>
        <topology evidence="1 7">Multi-pass membrane protein</topology>
    </subcellularLocation>
</comment>
<dbReference type="PROSITE" id="PS50928">
    <property type="entry name" value="ABC_TM1"/>
    <property type="match status" value="1"/>
</dbReference>
<feature type="transmembrane region" description="Helical" evidence="7">
    <location>
        <begin position="6"/>
        <end position="28"/>
    </location>
</feature>
<sequence>MKFLNVLMYVFKSAGLNFLIILATIFSFNLAMGSFLLSDYTIYDSFNYLGNLLKFNYGDLNLSPKMSINSVFNQYFGFSLLLVTISFIFIFVLGFALAYWMCKWTKNKFLTILNSFLIALSSIPIFIFGSFVLIFNKQIALPITYIDKYYGSIAATAFSLLTPILALVLFVLPLNIAINYPIIYKIIFSDYYLWAKANGMSNFKIFWAVLVRNWISHYLQNIIFIYIYLMTYAMVLERFFYMPGQSFIFQYLKSAEYFLLLNYAILLNVVVIFVIKEICLLAIYVLDEKRKYFQFWSGVFKWRK</sequence>
<dbReference type="PANTHER" id="PTHR43163">
    <property type="entry name" value="DIPEPTIDE TRANSPORT SYSTEM PERMEASE PROTEIN DPPB-RELATED"/>
    <property type="match status" value="1"/>
</dbReference>
<evidence type="ECO:0000313" key="10">
    <source>
        <dbReference type="Proteomes" id="UP000027088"/>
    </source>
</evidence>
<dbReference type="Gene3D" id="1.10.3720.10">
    <property type="entry name" value="MetI-like"/>
    <property type="match status" value="1"/>
</dbReference>
<dbReference type="PANTHER" id="PTHR43163:SF6">
    <property type="entry name" value="DIPEPTIDE TRANSPORT SYSTEM PERMEASE PROTEIN DPPB-RELATED"/>
    <property type="match status" value="1"/>
</dbReference>
<keyword evidence="2 7" id="KW-0813">Transport</keyword>
<dbReference type="AlphaFoldDB" id="A0A059XLY6"/>
<name>A0A059XLY6_9BACT</name>
<protein>
    <submittedName>
        <fullName evidence="9">Putative oligopeptide ABC transporter permease protein</fullName>
    </submittedName>
</protein>
<feature type="transmembrane region" description="Helical" evidence="7">
    <location>
        <begin position="148"/>
        <end position="171"/>
    </location>
</feature>
<accession>A0A059XLY6</accession>
<evidence type="ECO:0000256" key="1">
    <source>
        <dbReference type="ARBA" id="ARBA00004651"/>
    </source>
</evidence>
<feature type="domain" description="ABC transmembrane type-1" evidence="8">
    <location>
        <begin position="76"/>
        <end position="284"/>
    </location>
</feature>
<evidence type="ECO:0000256" key="2">
    <source>
        <dbReference type="ARBA" id="ARBA00022448"/>
    </source>
</evidence>
<feature type="transmembrane region" description="Helical" evidence="7">
    <location>
        <begin position="261"/>
        <end position="286"/>
    </location>
</feature>
<dbReference type="GO" id="GO:0005886">
    <property type="term" value="C:plasma membrane"/>
    <property type="evidence" value="ECO:0007669"/>
    <property type="project" value="UniProtKB-SubCell"/>
</dbReference>
<dbReference type="EMBL" id="CP007521">
    <property type="protein sequence ID" value="AIA29544.1"/>
    <property type="molecule type" value="Genomic_DNA"/>
</dbReference>
<evidence type="ECO:0000256" key="6">
    <source>
        <dbReference type="ARBA" id="ARBA00023136"/>
    </source>
</evidence>
<evidence type="ECO:0000256" key="3">
    <source>
        <dbReference type="ARBA" id="ARBA00022475"/>
    </source>
</evidence>
<evidence type="ECO:0000256" key="5">
    <source>
        <dbReference type="ARBA" id="ARBA00022989"/>
    </source>
</evidence>
<evidence type="ECO:0000313" key="9">
    <source>
        <dbReference type="EMBL" id="AIA29544.1"/>
    </source>
</evidence>
<dbReference type="SUPFAM" id="SSF161098">
    <property type="entry name" value="MetI-like"/>
    <property type="match status" value="1"/>
</dbReference>
<dbReference type="GO" id="GO:0055085">
    <property type="term" value="P:transmembrane transport"/>
    <property type="evidence" value="ECO:0007669"/>
    <property type="project" value="InterPro"/>
</dbReference>
<feature type="transmembrane region" description="Helical" evidence="7">
    <location>
        <begin position="223"/>
        <end position="241"/>
    </location>
</feature>
<evidence type="ECO:0000256" key="4">
    <source>
        <dbReference type="ARBA" id="ARBA00022692"/>
    </source>
</evidence>
<reference evidence="9 10" key="1">
    <citation type="journal article" date="2014" name="Genome Announc.">
        <title>Complete Genome Sequence of the Bovine Mastitis Pathogen Mycoplasma californicum Strain ST-6T (ATCC 33461T).</title>
        <authorList>
            <person name="Calcutt M.J."/>
            <person name="Foecking M.F."/>
            <person name="Fox L.K."/>
        </authorList>
    </citation>
    <scope>NUCLEOTIDE SEQUENCE [LARGE SCALE GENOMIC DNA]</scope>
    <source>
        <strain evidence="9 10">ST-6</strain>
    </source>
</reference>
<dbReference type="InterPro" id="IPR035906">
    <property type="entry name" value="MetI-like_sf"/>
</dbReference>
<dbReference type="Pfam" id="PF00528">
    <property type="entry name" value="BPD_transp_1"/>
    <property type="match status" value="1"/>
</dbReference>
<keyword evidence="5 7" id="KW-1133">Transmembrane helix</keyword>
<keyword evidence="6 7" id="KW-0472">Membrane</keyword>
<gene>
    <name evidence="9" type="primary">oppB-3</name>
    <name evidence="9" type="ORF">MCFN_02025</name>
</gene>
<evidence type="ECO:0000256" key="7">
    <source>
        <dbReference type="RuleBase" id="RU363032"/>
    </source>
</evidence>
<dbReference type="CDD" id="cd06261">
    <property type="entry name" value="TM_PBP2"/>
    <property type="match status" value="1"/>
</dbReference>
<evidence type="ECO:0000259" key="8">
    <source>
        <dbReference type="PROSITE" id="PS50928"/>
    </source>
</evidence>
<organism evidence="9 10">
    <name type="scientific">Mycoplasmopsis californica</name>
    <dbReference type="NCBI Taxonomy" id="2113"/>
    <lineage>
        <taxon>Bacteria</taxon>
        <taxon>Bacillati</taxon>
        <taxon>Mycoplasmatota</taxon>
        <taxon>Mycoplasmoidales</taxon>
        <taxon>Metamycoplasmataceae</taxon>
        <taxon>Mycoplasmopsis</taxon>
    </lineage>
</organism>
<feature type="transmembrane region" description="Helical" evidence="7">
    <location>
        <begin position="112"/>
        <end position="136"/>
    </location>
</feature>
<dbReference type="KEGG" id="mcr:MCFN_02025"/>
<feature type="transmembrane region" description="Helical" evidence="7">
    <location>
        <begin position="75"/>
        <end position="100"/>
    </location>
</feature>
<keyword evidence="3" id="KW-1003">Cell membrane</keyword>
<dbReference type="eggNOG" id="COG0601">
    <property type="taxonomic scope" value="Bacteria"/>
</dbReference>
<keyword evidence="4 7" id="KW-0812">Transmembrane</keyword>
<dbReference type="Proteomes" id="UP000027088">
    <property type="component" value="Chromosome"/>
</dbReference>